<organism evidence="1 2">
    <name type="scientific">Geobacter hydrogenophilus</name>
    <dbReference type="NCBI Taxonomy" id="40983"/>
    <lineage>
        <taxon>Bacteria</taxon>
        <taxon>Pseudomonadati</taxon>
        <taxon>Thermodesulfobacteriota</taxon>
        <taxon>Desulfuromonadia</taxon>
        <taxon>Geobacterales</taxon>
        <taxon>Geobacteraceae</taxon>
        <taxon>Geobacter</taxon>
    </lineage>
</organism>
<evidence type="ECO:0000313" key="2">
    <source>
        <dbReference type="Proteomes" id="UP001144352"/>
    </source>
</evidence>
<protein>
    <submittedName>
        <fullName evidence="1">Uncharacterized protein</fullName>
    </submittedName>
</protein>
<keyword evidence="2" id="KW-1185">Reference proteome</keyword>
<sequence>MGKGLLDNILGELCGRVQADGGFAERPGGTFRPDSTAWAIMALEAAGRRHELAEAGRTRLAAAQMKNGSVPVSSEAPDAFWPTSLAVLAWNDSTSYQQNQNQAIEFLLQTGNKRLKDSPTKRGWPWTAGTHLWVVPTSLAIMALSSAGHGGHKRIGEGVDVLMSLQLPGGGWNCGSTVVFDQVQLPQADCTGVALAALAGHVPKERVQKSLDYLAAQVSRIRSPLSLGWGIIGLGAWGVTQPAIADVVAESCQLQQKYGPYDTSLLSLLMVVLATNGNPAGMFSSEGDRRGAA</sequence>
<dbReference type="SUPFAM" id="SSF48239">
    <property type="entry name" value="Terpenoid cyclases/Protein prenyltransferases"/>
    <property type="match status" value="1"/>
</dbReference>
<proteinExistence type="predicted"/>
<dbReference type="Gene3D" id="1.50.10.20">
    <property type="match status" value="2"/>
</dbReference>
<gene>
    <name evidence="1" type="ORF">GHYDROH2_24190</name>
</gene>
<accession>A0A9W6G224</accession>
<dbReference type="AlphaFoldDB" id="A0A9W6G224"/>
<name>A0A9W6G224_9BACT</name>
<evidence type="ECO:0000313" key="1">
    <source>
        <dbReference type="EMBL" id="GLI38918.1"/>
    </source>
</evidence>
<comment type="caution">
    <text evidence="1">The sequence shown here is derived from an EMBL/GenBank/DDBJ whole genome shotgun (WGS) entry which is preliminary data.</text>
</comment>
<dbReference type="EMBL" id="BSDS01000002">
    <property type="protein sequence ID" value="GLI38918.1"/>
    <property type="molecule type" value="Genomic_DNA"/>
</dbReference>
<dbReference type="Proteomes" id="UP001144352">
    <property type="component" value="Unassembled WGS sequence"/>
</dbReference>
<dbReference type="InterPro" id="IPR008930">
    <property type="entry name" value="Terpenoid_cyclase/PrenylTrfase"/>
</dbReference>
<reference evidence="1" key="1">
    <citation type="submission" date="2022-12" db="EMBL/GenBank/DDBJ databases">
        <title>Reference genome sequencing for broad-spectrum identification of bacterial and archaeal isolates by mass spectrometry.</title>
        <authorList>
            <person name="Sekiguchi Y."/>
            <person name="Tourlousse D.M."/>
        </authorList>
    </citation>
    <scope>NUCLEOTIDE SEQUENCE</scope>
    <source>
        <strain evidence="1">H2</strain>
    </source>
</reference>
<dbReference type="CDD" id="cd00688">
    <property type="entry name" value="ISOPREN_C2_like"/>
    <property type="match status" value="1"/>
</dbReference>